<feature type="compositionally biased region" description="Polar residues" evidence="2">
    <location>
        <begin position="299"/>
        <end position="333"/>
    </location>
</feature>
<evidence type="ECO:0000256" key="1">
    <source>
        <dbReference type="SAM" id="Coils"/>
    </source>
</evidence>
<feature type="compositionally biased region" description="Low complexity" evidence="2">
    <location>
        <begin position="240"/>
        <end position="250"/>
    </location>
</feature>
<feature type="compositionally biased region" description="Polar residues" evidence="2">
    <location>
        <begin position="630"/>
        <end position="652"/>
    </location>
</feature>
<feature type="compositionally biased region" description="Low complexity" evidence="2">
    <location>
        <begin position="354"/>
        <end position="365"/>
    </location>
</feature>
<feature type="compositionally biased region" description="Low complexity" evidence="2">
    <location>
        <begin position="538"/>
        <end position="551"/>
    </location>
</feature>
<dbReference type="EMBL" id="JBBWRZ010000007">
    <property type="protein sequence ID" value="KAK8232288.1"/>
    <property type="molecule type" value="Genomic_DNA"/>
</dbReference>
<feature type="coiled-coil region" evidence="1">
    <location>
        <begin position="677"/>
        <end position="726"/>
    </location>
</feature>
<feature type="compositionally biased region" description="Low complexity" evidence="2">
    <location>
        <begin position="466"/>
        <end position="476"/>
    </location>
</feature>
<gene>
    <name evidence="3" type="ORF">HDK90DRAFT_304126</name>
</gene>
<keyword evidence="4" id="KW-1185">Reference proteome</keyword>
<keyword evidence="1" id="KW-0175">Coiled coil</keyword>
<dbReference type="Proteomes" id="UP001492380">
    <property type="component" value="Unassembled WGS sequence"/>
</dbReference>
<comment type="caution">
    <text evidence="3">The sequence shown here is derived from an EMBL/GenBank/DDBJ whole genome shotgun (WGS) entry which is preliminary data.</text>
</comment>
<evidence type="ECO:0000313" key="4">
    <source>
        <dbReference type="Proteomes" id="UP001492380"/>
    </source>
</evidence>
<feature type="compositionally biased region" description="Polar residues" evidence="2">
    <location>
        <begin position="482"/>
        <end position="503"/>
    </location>
</feature>
<feature type="region of interest" description="Disordered" evidence="2">
    <location>
        <begin position="347"/>
        <end position="659"/>
    </location>
</feature>
<reference evidence="3 4" key="1">
    <citation type="submission" date="2024-04" db="EMBL/GenBank/DDBJ databases">
        <title>Phyllosticta paracitricarpa is synonymous to the EU quarantine fungus P. citricarpa based on phylogenomic analyses.</title>
        <authorList>
            <consortium name="Lawrence Berkeley National Laboratory"/>
            <person name="Van Ingen-Buijs V.A."/>
            <person name="Van Westerhoven A.C."/>
            <person name="Haridas S."/>
            <person name="Skiadas P."/>
            <person name="Martin F."/>
            <person name="Groenewald J.Z."/>
            <person name="Crous P.W."/>
            <person name="Seidl M.F."/>
        </authorList>
    </citation>
    <scope>NUCLEOTIDE SEQUENCE [LARGE SCALE GENOMIC DNA]</scope>
    <source>
        <strain evidence="3 4">CBS 123374</strain>
    </source>
</reference>
<feature type="compositionally biased region" description="Basic and acidic residues" evidence="2">
    <location>
        <begin position="254"/>
        <end position="271"/>
    </location>
</feature>
<feature type="region of interest" description="Disordered" evidence="2">
    <location>
        <begin position="55"/>
        <end position="333"/>
    </location>
</feature>
<feature type="compositionally biased region" description="Low complexity" evidence="2">
    <location>
        <begin position="395"/>
        <end position="408"/>
    </location>
</feature>
<protein>
    <submittedName>
        <fullName evidence="3">Uncharacterized protein</fullName>
    </submittedName>
</protein>
<organism evidence="3 4">
    <name type="scientific">Phyllosticta capitalensis</name>
    <dbReference type="NCBI Taxonomy" id="121624"/>
    <lineage>
        <taxon>Eukaryota</taxon>
        <taxon>Fungi</taxon>
        <taxon>Dikarya</taxon>
        <taxon>Ascomycota</taxon>
        <taxon>Pezizomycotina</taxon>
        <taxon>Dothideomycetes</taxon>
        <taxon>Dothideomycetes incertae sedis</taxon>
        <taxon>Botryosphaeriales</taxon>
        <taxon>Phyllostictaceae</taxon>
        <taxon>Phyllosticta</taxon>
    </lineage>
</organism>
<sequence>MPFEVLLLPDSSLRCARAHAPSRRLQRRQSVQAKTRIYSRRAARLLNNIATSSSSLVMPATRSSKKDTGKAGAPKTPAKAATKAASRTTPRSKAKQATKASTSSDPTASSSPPRTRSRAPKASAALTQHATSPDSPSSSPAKTRGSKAKAMDAPDQSMSSSGPPPSSPANTRGGKRKAASALEQTASSPPAKTRRQSARVAGRASTAEPVAAAPIIEDPSEEKNDVERSGPVSQTEGQDTDSSLSTIDSDVFNEEAKKRSGEQEPEVKDVPMVDAEPEPNTSTIVAASDAGPKPAAQKINDTTTATDQSQKSEVVAASDSTGNPEPEPSATTTSVAQVLDLAPAVQANIDTTDATAESQKSQAEAEAAEAETLEAITESGASLSTTTADTKGPVSSQKASSSTKATSAGGRKSRAKPSTSKATKKSTASKKAPTPTKKLDPMPSTQVGSGGDGANVEDQMSHAKGTTSRVDSTTTTAEEASHQASAPASTNDNTMVGAQNPKSPSKENSEPGTVKTSEVAANEPEQIQTIKDDGGAAVTVQPQVESVVSSSKDLHVRPPSAGEGEAKSMSDSGANITPAPFPGTSPQRKDLPEPEVSTSAATPSPRLPLATSSISPLSGAVNPHPPITPNALSETDSSVVVKNGPRQGQQAESPAPPEELLLTGQSFKVLQPVYEDLRKLIELKDEQKKEVVDGERKLLWKLYKKCSKLKEELDEHERRKNERKKI</sequence>
<proteinExistence type="predicted"/>
<feature type="compositionally biased region" description="Polar residues" evidence="2">
    <location>
        <begin position="380"/>
        <end position="389"/>
    </location>
</feature>
<feature type="compositionally biased region" description="Low complexity" evidence="2">
    <location>
        <begin position="97"/>
        <end position="125"/>
    </location>
</feature>
<evidence type="ECO:0000313" key="3">
    <source>
        <dbReference type="EMBL" id="KAK8232288.1"/>
    </source>
</evidence>
<evidence type="ECO:0000256" key="2">
    <source>
        <dbReference type="SAM" id="MobiDB-lite"/>
    </source>
</evidence>
<feature type="compositionally biased region" description="Low complexity" evidence="2">
    <location>
        <begin position="70"/>
        <end position="89"/>
    </location>
</feature>
<accession>A0ABR1YKR3</accession>
<name>A0ABR1YKR3_9PEZI</name>